<dbReference type="InterPro" id="IPR011010">
    <property type="entry name" value="DNA_brk_join_enz"/>
</dbReference>
<dbReference type="GO" id="GO:0015074">
    <property type="term" value="P:DNA integration"/>
    <property type="evidence" value="ECO:0007669"/>
    <property type="project" value="UniProtKB-KW"/>
</dbReference>
<dbReference type="PROSITE" id="PS51898">
    <property type="entry name" value="TYR_RECOMBINASE"/>
    <property type="match status" value="1"/>
</dbReference>
<evidence type="ECO:0000313" key="8">
    <source>
        <dbReference type="EMBL" id="TSI12670.1"/>
    </source>
</evidence>
<accession>A0A556C5K9</accession>
<feature type="domain" description="Core-binding (CB)" evidence="7">
    <location>
        <begin position="62"/>
        <end position="141"/>
    </location>
</feature>
<proteinExistence type="inferred from homology"/>
<dbReference type="Proteomes" id="UP000316406">
    <property type="component" value="Unassembled WGS sequence"/>
</dbReference>
<organism evidence="8 9">
    <name type="scientific">Brevibacterium aurantiacum</name>
    <dbReference type="NCBI Taxonomy" id="273384"/>
    <lineage>
        <taxon>Bacteria</taxon>
        <taxon>Bacillati</taxon>
        <taxon>Actinomycetota</taxon>
        <taxon>Actinomycetes</taxon>
        <taxon>Micrococcales</taxon>
        <taxon>Brevibacteriaceae</taxon>
        <taxon>Brevibacterium</taxon>
    </lineage>
</organism>
<dbReference type="RefSeq" id="WP_143924234.1">
    <property type="nucleotide sequence ID" value="NZ_VLTK01000015.1"/>
</dbReference>
<evidence type="ECO:0000259" key="6">
    <source>
        <dbReference type="PROSITE" id="PS51898"/>
    </source>
</evidence>
<dbReference type="InterPro" id="IPR053876">
    <property type="entry name" value="Phage_int_M"/>
</dbReference>
<sequence>MATIEPYETKKGRRYRVRYTKPDRKPTDRRGFRTKREAQVFLNTVEVSKLEGNYVDPTKGKITVGELGAHWLKTVSVKPSSKIVYETALRVHIYPEFGALAVNRVHRSQVRNWVSALSEKRKARTVRRAHYVLQAVMQLAVDDHLISRNPASGIKNLPTLSHRKNVYLTYEQVEKVAQAADEHHLRQQRGRYGFVIYVAAYMGLRWNEIATLTPDDVDLKSRRVKVRAEVSKNGRERSVGYPKFMHDQFRALTLKAEPDGLLIPDLAEPKNQESWFLSVRKKAGLAEGFVFHDLRHSAASFAVSAGASVKVVQNMLGHSSAAMTLDVYSDLFDTDVDDVAERMDRARKQIMGKTWAENDSAADGE</sequence>
<evidence type="ECO:0000256" key="5">
    <source>
        <dbReference type="PROSITE-ProRule" id="PRU01248"/>
    </source>
</evidence>
<dbReference type="PANTHER" id="PTHR30629:SF2">
    <property type="entry name" value="PROPHAGE INTEGRASE INTS-RELATED"/>
    <property type="match status" value="1"/>
</dbReference>
<keyword evidence="2" id="KW-0229">DNA integration</keyword>
<dbReference type="InterPro" id="IPR010998">
    <property type="entry name" value="Integrase_recombinase_N"/>
</dbReference>
<protein>
    <submittedName>
        <fullName evidence="8">Tyrosine-type recombinase/integrase</fullName>
    </submittedName>
</protein>
<gene>
    <name evidence="8" type="ORF">FO013_19545</name>
</gene>
<reference evidence="8 9" key="1">
    <citation type="submission" date="2019-07" db="EMBL/GenBank/DDBJ databases">
        <title>Draft genome sequence of Brevibacterium aurantiacum XU54 isolated from Xinjiang China.</title>
        <authorList>
            <person name="Xu X."/>
        </authorList>
    </citation>
    <scope>NUCLEOTIDE SEQUENCE [LARGE SCALE GENOMIC DNA]</scope>
    <source>
        <strain evidence="8 9">XU54</strain>
    </source>
</reference>
<dbReference type="GO" id="GO:0003677">
    <property type="term" value="F:DNA binding"/>
    <property type="evidence" value="ECO:0007669"/>
    <property type="project" value="UniProtKB-UniRule"/>
</dbReference>
<comment type="caution">
    <text evidence="8">The sequence shown here is derived from an EMBL/GenBank/DDBJ whole genome shotgun (WGS) entry which is preliminary data.</text>
</comment>
<evidence type="ECO:0000256" key="3">
    <source>
        <dbReference type="ARBA" id="ARBA00023125"/>
    </source>
</evidence>
<evidence type="ECO:0000259" key="7">
    <source>
        <dbReference type="PROSITE" id="PS51900"/>
    </source>
</evidence>
<dbReference type="PROSITE" id="PS51900">
    <property type="entry name" value="CB"/>
    <property type="match status" value="1"/>
</dbReference>
<dbReference type="OrthoDB" id="7476432at2"/>
<dbReference type="CDD" id="cd00796">
    <property type="entry name" value="INT_Rci_Hp1_C"/>
    <property type="match status" value="1"/>
</dbReference>
<dbReference type="InterPro" id="IPR050808">
    <property type="entry name" value="Phage_Integrase"/>
</dbReference>
<name>A0A556C5K9_BREAU</name>
<dbReference type="InterPro" id="IPR013762">
    <property type="entry name" value="Integrase-like_cat_sf"/>
</dbReference>
<keyword evidence="3 5" id="KW-0238">DNA-binding</keyword>
<evidence type="ECO:0000256" key="1">
    <source>
        <dbReference type="ARBA" id="ARBA00008857"/>
    </source>
</evidence>
<comment type="similarity">
    <text evidence="1">Belongs to the 'phage' integrase family.</text>
</comment>
<dbReference type="SUPFAM" id="SSF56349">
    <property type="entry name" value="DNA breaking-rejoining enzymes"/>
    <property type="match status" value="1"/>
</dbReference>
<dbReference type="Pfam" id="PF22022">
    <property type="entry name" value="Phage_int_M"/>
    <property type="match status" value="1"/>
</dbReference>
<dbReference type="GO" id="GO:0006310">
    <property type="term" value="P:DNA recombination"/>
    <property type="evidence" value="ECO:0007669"/>
    <property type="project" value="UniProtKB-KW"/>
</dbReference>
<dbReference type="EMBL" id="VLTK01000015">
    <property type="protein sequence ID" value="TSI12670.1"/>
    <property type="molecule type" value="Genomic_DNA"/>
</dbReference>
<dbReference type="Gene3D" id="1.10.443.10">
    <property type="entry name" value="Intergrase catalytic core"/>
    <property type="match status" value="1"/>
</dbReference>
<dbReference type="AlphaFoldDB" id="A0A556C5K9"/>
<keyword evidence="9" id="KW-1185">Reference proteome</keyword>
<evidence type="ECO:0000313" key="9">
    <source>
        <dbReference type="Proteomes" id="UP000316406"/>
    </source>
</evidence>
<dbReference type="PANTHER" id="PTHR30629">
    <property type="entry name" value="PROPHAGE INTEGRASE"/>
    <property type="match status" value="1"/>
</dbReference>
<keyword evidence="4" id="KW-0233">DNA recombination</keyword>
<feature type="domain" description="Tyr recombinase" evidence="6">
    <location>
        <begin position="163"/>
        <end position="344"/>
    </location>
</feature>
<dbReference type="InterPro" id="IPR002104">
    <property type="entry name" value="Integrase_catalytic"/>
</dbReference>
<dbReference type="Gene3D" id="1.10.150.130">
    <property type="match status" value="1"/>
</dbReference>
<dbReference type="InterPro" id="IPR044068">
    <property type="entry name" value="CB"/>
</dbReference>
<evidence type="ECO:0000256" key="2">
    <source>
        <dbReference type="ARBA" id="ARBA00022908"/>
    </source>
</evidence>
<dbReference type="Pfam" id="PF00589">
    <property type="entry name" value="Phage_integrase"/>
    <property type="match status" value="1"/>
</dbReference>
<evidence type="ECO:0000256" key="4">
    <source>
        <dbReference type="ARBA" id="ARBA00023172"/>
    </source>
</evidence>